<proteinExistence type="predicted"/>
<dbReference type="Proteomes" id="UP001140973">
    <property type="component" value="Unassembled WGS sequence"/>
</dbReference>
<gene>
    <name evidence="1" type="ORF">L9W73_04905</name>
</gene>
<evidence type="ECO:0000313" key="1">
    <source>
        <dbReference type="EMBL" id="MDE1356650.1"/>
    </source>
</evidence>
<sequence>MKKLSEQFQAEELEQIQAEMNQLGQIILGLANDAESITHHESESMFIKILHLRYKMVEQNQDKKYVIENLVSYYAK</sequence>
<organism evidence="1 2">
    <name type="scientific">Vibrio aestuarianus</name>
    <dbReference type="NCBI Taxonomy" id="28171"/>
    <lineage>
        <taxon>Bacteria</taxon>
        <taxon>Pseudomonadati</taxon>
        <taxon>Pseudomonadota</taxon>
        <taxon>Gammaproteobacteria</taxon>
        <taxon>Vibrionales</taxon>
        <taxon>Vibrionaceae</taxon>
        <taxon>Vibrio</taxon>
    </lineage>
</organism>
<dbReference type="EMBL" id="JAKNAP010000010">
    <property type="protein sequence ID" value="MDE1356650.1"/>
    <property type="molecule type" value="Genomic_DNA"/>
</dbReference>
<dbReference type="AlphaFoldDB" id="A0A9X4FJP4"/>
<dbReference type="RefSeq" id="WP_274673928.1">
    <property type="nucleotide sequence ID" value="NZ_JAKNAP010000010.1"/>
</dbReference>
<comment type="caution">
    <text evidence="1">The sequence shown here is derived from an EMBL/GenBank/DDBJ whole genome shotgun (WGS) entry which is preliminary data.</text>
</comment>
<evidence type="ECO:0000313" key="2">
    <source>
        <dbReference type="Proteomes" id="UP001140973"/>
    </source>
</evidence>
<protein>
    <submittedName>
        <fullName evidence="1">Uncharacterized protein</fullName>
    </submittedName>
</protein>
<accession>A0A9X4FJP4</accession>
<name>A0A9X4FJP4_9VIBR</name>
<reference evidence="1" key="1">
    <citation type="submission" date="2022-02" db="EMBL/GenBank/DDBJ databases">
        <title>Emergence and expansion in Europe of a Vibrio aestuarianus clonal complex pathogenic for oysters.</title>
        <authorList>
            <person name="Mesnil A."/>
            <person name="Travers M.-A."/>
        </authorList>
    </citation>
    <scope>NUCLEOTIDE SEQUENCE</scope>
    <source>
        <strain evidence="1">151-ITT-15-cp-1</strain>
    </source>
</reference>